<proteinExistence type="predicted"/>
<keyword evidence="3" id="KW-1185">Reference proteome</keyword>
<dbReference type="AlphaFoldDB" id="A0A2U1N6S7"/>
<dbReference type="PANTHER" id="PTHR20884:SF21">
    <property type="entry name" value="GDP-L-GALACTOSE PHOSPHORYLASE 1"/>
    <property type="match status" value="1"/>
</dbReference>
<dbReference type="EMBL" id="PKPP01003494">
    <property type="protein sequence ID" value="PWA69164.1"/>
    <property type="molecule type" value="Genomic_DNA"/>
</dbReference>
<protein>
    <recommendedName>
        <fullName evidence="1">GDPGP1-like N-terminal domain-containing protein</fullName>
    </recommendedName>
</protein>
<dbReference type="Pfam" id="PF26217">
    <property type="entry name" value="GDPGP1_N"/>
    <property type="match status" value="1"/>
</dbReference>
<dbReference type="OrthoDB" id="417175at2759"/>
<gene>
    <name evidence="2" type="ORF">CTI12_AA300890</name>
</gene>
<dbReference type="GO" id="GO:0016787">
    <property type="term" value="F:hydrolase activity"/>
    <property type="evidence" value="ECO:0007669"/>
    <property type="project" value="UniProtKB-KW"/>
</dbReference>
<comment type="caution">
    <text evidence="2">The sequence shown here is derived from an EMBL/GenBank/DDBJ whole genome shotgun (WGS) entry which is preliminary data.</text>
</comment>
<name>A0A2U1N6S7_ARTAN</name>
<feature type="domain" description="GDPGP1-like N-terminal" evidence="1">
    <location>
        <begin position="22"/>
        <end position="92"/>
    </location>
</feature>
<dbReference type="STRING" id="35608.A0A2U1N6S7"/>
<dbReference type="GO" id="GO:0006006">
    <property type="term" value="P:glucose metabolic process"/>
    <property type="evidence" value="ECO:0007669"/>
    <property type="project" value="TreeGrafter"/>
</dbReference>
<dbReference type="Proteomes" id="UP000245207">
    <property type="component" value="Unassembled WGS sequence"/>
</dbReference>
<dbReference type="GO" id="GO:0005737">
    <property type="term" value="C:cytoplasm"/>
    <property type="evidence" value="ECO:0007669"/>
    <property type="project" value="UniProtKB-SubCell"/>
</dbReference>
<dbReference type="InterPro" id="IPR058866">
    <property type="entry name" value="GDPGP1_N"/>
</dbReference>
<sequence>MSLGHGICRVLLVDKSAAADLVIPCEQGFVAQLNEGPHLTKRPKEFEVDKVQQPFDENKFNFTKVGQDQVLFQFEASEDAECDVAANTKAHEAVQVLKAVTHFSVVNHNFSIR</sequence>
<dbReference type="PANTHER" id="PTHR20884">
    <property type="entry name" value="GDP-D-GLUCOSE PHOSPHORYLASE 1"/>
    <property type="match status" value="1"/>
</dbReference>
<organism evidence="2 3">
    <name type="scientific">Artemisia annua</name>
    <name type="common">Sweet wormwood</name>
    <dbReference type="NCBI Taxonomy" id="35608"/>
    <lineage>
        <taxon>Eukaryota</taxon>
        <taxon>Viridiplantae</taxon>
        <taxon>Streptophyta</taxon>
        <taxon>Embryophyta</taxon>
        <taxon>Tracheophyta</taxon>
        <taxon>Spermatophyta</taxon>
        <taxon>Magnoliopsida</taxon>
        <taxon>eudicotyledons</taxon>
        <taxon>Gunneridae</taxon>
        <taxon>Pentapetalae</taxon>
        <taxon>asterids</taxon>
        <taxon>campanulids</taxon>
        <taxon>Asterales</taxon>
        <taxon>Asteraceae</taxon>
        <taxon>Asteroideae</taxon>
        <taxon>Anthemideae</taxon>
        <taxon>Artemisiinae</taxon>
        <taxon>Artemisia</taxon>
    </lineage>
</organism>
<evidence type="ECO:0000313" key="3">
    <source>
        <dbReference type="Proteomes" id="UP000245207"/>
    </source>
</evidence>
<dbReference type="InterPro" id="IPR026506">
    <property type="entry name" value="GDPGP"/>
</dbReference>
<reference evidence="2 3" key="1">
    <citation type="journal article" date="2018" name="Mol. Plant">
        <title>The genome of Artemisia annua provides insight into the evolution of Asteraceae family and artemisinin biosynthesis.</title>
        <authorList>
            <person name="Shen Q."/>
            <person name="Zhang L."/>
            <person name="Liao Z."/>
            <person name="Wang S."/>
            <person name="Yan T."/>
            <person name="Shi P."/>
            <person name="Liu M."/>
            <person name="Fu X."/>
            <person name="Pan Q."/>
            <person name="Wang Y."/>
            <person name="Lv Z."/>
            <person name="Lu X."/>
            <person name="Zhang F."/>
            <person name="Jiang W."/>
            <person name="Ma Y."/>
            <person name="Chen M."/>
            <person name="Hao X."/>
            <person name="Li L."/>
            <person name="Tang Y."/>
            <person name="Lv G."/>
            <person name="Zhou Y."/>
            <person name="Sun X."/>
            <person name="Brodelius P.E."/>
            <person name="Rose J.K.C."/>
            <person name="Tang K."/>
        </authorList>
    </citation>
    <scope>NUCLEOTIDE SEQUENCE [LARGE SCALE GENOMIC DNA]</scope>
    <source>
        <strain evidence="3">cv. Huhao1</strain>
        <tissue evidence="2">Leaf</tissue>
    </source>
</reference>
<accession>A0A2U1N6S7</accession>
<evidence type="ECO:0000313" key="2">
    <source>
        <dbReference type="EMBL" id="PWA69164.1"/>
    </source>
</evidence>
<evidence type="ECO:0000259" key="1">
    <source>
        <dbReference type="Pfam" id="PF26217"/>
    </source>
</evidence>
<dbReference type="GO" id="GO:0080048">
    <property type="term" value="F:GDP-D-glucose phosphorylase activity"/>
    <property type="evidence" value="ECO:0007669"/>
    <property type="project" value="InterPro"/>
</dbReference>
<dbReference type="GO" id="GO:0000166">
    <property type="term" value="F:nucleotide binding"/>
    <property type="evidence" value="ECO:0007669"/>
    <property type="project" value="UniProtKB-KW"/>
</dbReference>
<dbReference type="GO" id="GO:0005085">
    <property type="term" value="F:guanyl-nucleotide exchange factor activity"/>
    <property type="evidence" value="ECO:0007669"/>
    <property type="project" value="UniProtKB-KW"/>
</dbReference>